<feature type="chain" id="PRO_5009300828" evidence="1">
    <location>
        <begin position="17"/>
        <end position="270"/>
    </location>
</feature>
<dbReference type="Pfam" id="PF11412">
    <property type="entry name" value="DsbD_N"/>
    <property type="match status" value="1"/>
</dbReference>
<gene>
    <name evidence="3" type="ORF">SAMN04488092_102249</name>
</gene>
<name>A0A1H9AT27_9RHOB</name>
<accession>A0A1H9AT27</accession>
<keyword evidence="4" id="KW-1185">Reference proteome</keyword>
<feature type="signal peptide" evidence="1">
    <location>
        <begin position="1"/>
        <end position="16"/>
    </location>
</feature>
<dbReference type="Proteomes" id="UP000198634">
    <property type="component" value="Unassembled WGS sequence"/>
</dbReference>
<dbReference type="RefSeq" id="WP_090268385.1">
    <property type="nucleotide sequence ID" value="NZ_FOEP01000002.1"/>
</dbReference>
<evidence type="ECO:0000256" key="1">
    <source>
        <dbReference type="SAM" id="SignalP"/>
    </source>
</evidence>
<dbReference type="InterPro" id="IPR028250">
    <property type="entry name" value="DsbDN"/>
</dbReference>
<reference evidence="3 4" key="1">
    <citation type="submission" date="2016-10" db="EMBL/GenBank/DDBJ databases">
        <authorList>
            <person name="de Groot N.N."/>
        </authorList>
    </citation>
    <scope>NUCLEOTIDE SEQUENCE [LARGE SCALE GENOMIC DNA]</scope>
    <source>
        <strain evidence="3 4">DSM 22007</strain>
    </source>
</reference>
<keyword evidence="1" id="KW-0732">Signal</keyword>
<protein>
    <submittedName>
        <fullName evidence="3">Thiol-disulfide interchange protein, contains DsbC and DsbD domains</fullName>
    </submittedName>
</protein>
<organism evidence="3 4">
    <name type="scientific">Thalassovita taeanensis</name>
    <dbReference type="NCBI Taxonomy" id="657014"/>
    <lineage>
        <taxon>Bacteria</taxon>
        <taxon>Pseudomonadati</taxon>
        <taxon>Pseudomonadota</taxon>
        <taxon>Alphaproteobacteria</taxon>
        <taxon>Rhodobacterales</taxon>
        <taxon>Roseobacteraceae</taxon>
        <taxon>Thalassovita</taxon>
    </lineage>
</organism>
<evidence type="ECO:0000259" key="2">
    <source>
        <dbReference type="Pfam" id="PF11412"/>
    </source>
</evidence>
<evidence type="ECO:0000313" key="4">
    <source>
        <dbReference type="Proteomes" id="UP000198634"/>
    </source>
</evidence>
<dbReference type="AlphaFoldDB" id="A0A1H9AT27"/>
<dbReference type="STRING" id="657014.SAMN04488092_102249"/>
<dbReference type="EMBL" id="FOEP01000002">
    <property type="protein sequence ID" value="SEP79685.1"/>
    <property type="molecule type" value="Genomic_DNA"/>
</dbReference>
<dbReference type="OrthoDB" id="9811036at2"/>
<evidence type="ECO:0000313" key="3">
    <source>
        <dbReference type="EMBL" id="SEP79685.1"/>
    </source>
</evidence>
<feature type="domain" description="Thiol:disulfide interchange protein DsbD N-terminal" evidence="2">
    <location>
        <begin position="40"/>
        <end position="142"/>
    </location>
</feature>
<proteinExistence type="predicted"/>
<sequence>MIKRTLLSLLASFAFAAPAAATNPYAEMVRLEVLPGWHQANGTHIAALRITLAPGWKTYWRAPGDAGIPPSIRWAGSRNLTNATPQWPTPVVFSQNGMRSVGYKHELILPLVLTPQNVGKPITLKGQLQIGICNDICVPADLSFDLSLPQGATRPDPAIASALASQPFSGDKAGLSAVHCAVSPTADGLLLSADITLPSAGAEEYAVVETADPQVWVAEAETSRTGNRLHVETQLMHVEGGAFALDRSGIRITVLGTRHAVDIQGCPAAP</sequence>